<comment type="caution">
    <text evidence="2">The sequence shown here is derived from an EMBL/GenBank/DDBJ whole genome shotgun (WGS) entry which is preliminary data.</text>
</comment>
<keyword evidence="3" id="KW-1185">Reference proteome</keyword>
<proteinExistence type="predicted"/>
<dbReference type="AlphaFoldDB" id="A0AAV5UP22"/>
<sequence length="181" mass="19943">TRGPLSHAMGCTVTKRRPPVADGKLAPSIKSDTNSNPLDSNSSKNSKRKVEAGPKLDPAPKLEPSASKTDISKLVTEQGTKVDETSDKKKTLEEKSAMIPSQENSVDNGKTPIQTPHAAADQKLQPPKPDNGEYINFNDLDDYSEDDDKKEGEKKEGEKKEEKKKKEGKKEKTVEDKEKKE</sequence>
<evidence type="ECO:0000313" key="3">
    <source>
        <dbReference type="Proteomes" id="UP001432322"/>
    </source>
</evidence>
<feature type="compositionally biased region" description="Basic and acidic residues" evidence="1">
    <location>
        <begin position="48"/>
        <end position="60"/>
    </location>
</feature>
<dbReference type="EMBL" id="BTSY01000001">
    <property type="protein sequence ID" value="GMT08779.1"/>
    <property type="molecule type" value="Genomic_DNA"/>
</dbReference>
<gene>
    <name evidence="2" type="ORF">PFISCL1PPCAC_76</name>
</gene>
<feature type="compositionally biased region" description="Polar residues" evidence="1">
    <location>
        <begin position="30"/>
        <end position="44"/>
    </location>
</feature>
<dbReference type="Proteomes" id="UP001432322">
    <property type="component" value="Unassembled WGS sequence"/>
</dbReference>
<evidence type="ECO:0000313" key="2">
    <source>
        <dbReference type="EMBL" id="GMT08779.1"/>
    </source>
</evidence>
<protein>
    <submittedName>
        <fullName evidence="2">Uncharacterized protein</fullName>
    </submittedName>
</protein>
<feature type="compositionally biased region" description="Basic and acidic residues" evidence="1">
    <location>
        <begin position="80"/>
        <end position="96"/>
    </location>
</feature>
<organism evidence="2 3">
    <name type="scientific">Pristionchus fissidentatus</name>
    <dbReference type="NCBI Taxonomy" id="1538716"/>
    <lineage>
        <taxon>Eukaryota</taxon>
        <taxon>Metazoa</taxon>
        <taxon>Ecdysozoa</taxon>
        <taxon>Nematoda</taxon>
        <taxon>Chromadorea</taxon>
        <taxon>Rhabditida</taxon>
        <taxon>Rhabditina</taxon>
        <taxon>Diplogasteromorpha</taxon>
        <taxon>Diplogasteroidea</taxon>
        <taxon>Neodiplogasteridae</taxon>
        <taxon>Pristionchus</taxon>
    </lineage>
</organism>
<reference evidence="2" key="1">
    <citation type="submission" date="2023-10" db="EMBL/GenBank/DDBJ databases">
        <title>Genome assembly of Pristionchus species.</title>
        <authorList>
            <person name="Yoshida K."/>
            <person name="Sommer R.J."/>
        </authorList>
    </citation>
    <scope>NUCLEOTIDE SEQUENCE</scope>
    <source>
        <strain evidence="2">RS5133</strain>
    </source>
</reference>
<accession>A0AAV5UP22</accession>
<evidence type="ECO:0000256" key="1">
    <source>
        <dbReference type="SAM" id="MobiDB-lite"/>
    </source>
</evidence>
<feature type="compositionally biased region" description="Basic and acidic residues" evidence="1">
    <location>
        <begin position="147"/>
        <end position="181"/>
    </location>
</feature>
<feature type="region of interest" description="Disordered" evidence="1">
    <location>
        <begin position="1"/>
        <end position="181"/>
    </location>
</feature>
<name>A0AAV5UP22_9BILA</name>
<feature type="compositionally biased region" description="Polar residues" evidence="1">
    <location>
        <begin position="99"/>
        <end position="114"/>
    </location>
</feature>
<feature type="non-terminal residue" evidence="2">
    <location>
        <position position="1"/>
    </location>
</feature>
<feature type="non-terminal residue" evidence="2">
    <location>
        <position position="181"/>
    </location>
</feature>